<dbReference type="PANTHER" id="PTHR30349">
    <property type="entry name" value="PHAGE INTEGRASE-RELATED"/>
    <property type="match status" value="1"/>
</dbReference>
<dbReference type="PROSITE" id="PS51898">
    <property type="entry name" value="TYR_RECOMBINASE"/>
    <property type="match status" value="1"/>
</dbReference>
<dbReference type="EMBL" id="BAOS01000015">
    <property type="protein sequence ID" value="GAX60910.1"/>
    <property type="molecule type" value="Genomic_DNA"/>
</dbReference>
<dbReference type="Gene3D" id="1.10.443.10">
    <property type="entry name" value="Intergrase catalytic core"/>
    <property type="match status" value="1"/>
</dbReference>
<dbReference type="InterPro" id="IPR011010">
    <property type="entry name" value="DNA_brk_join_enz"/>
</dbReference>
<dbReference type="Pfam" id="PF00589">
    <property type="entry name" value="Phage_integrase"/>
    <property type="match status" value="1"/>
</dbReference>
<name>A0A286TYF7_9BACT</name>
<feature type="domain" description="Tyr recombinase" evidence="2">
    <location>
        <begin position="7"/>
        <end position="191"/>
    </location>
</feature>
<dbReference type="Proteomes" id="UP000218542">
    <property type="component" value="Unassembled WGS sequence"/>
</dbReference>
<accession>A0A286TYF7</accession>
<comment type="caution">
    <text evidence="3">The sequence shown here is derived from an EMBL/GenBank/DDBJ whole genome shotgun (WGS) entry which is preliminary data.</text>
</comment>
<reference evidence="4" key="1">
    <citation type="journal article" date="2017" name="Environ. Microbiol. Rep.">
        <title>Genetic Diversity of Marine Anaerobic Ammonium-Oxidizing Bacteria as Revealed by Genomic and Proteomic Analyses of 'Candidatus Scalindua japonica'.</title>
        <authorList>
            <person name="Oshiki M."/>
            <person name="Mizuto K."/>
            <person name="Kimura Z."/>
            <person name="Kindaichi T."/>
            <person name="Satoh H."/>
            <person name="Okabe S."/>
        </authorList>
    </citation>
    <scope>NUCLEOTIDE SEQUENCE [LARGE SCALE GENOMIC DNA]</scope>
    <source>
        <strain evidence="4">husup-a2</strain>
    </source>
</reference>
<dbReference type="OrthoDB" id="9801717at2"/>
<evidence type="ECO:0000256" key="1">
    <source>
        <dbReference type="ARBA" id="ARBA00023172"/>
    </source>
</evidence>
<evidence type="ECO:0000313" key="3">
    <source>
        <dbReference type="EMBL" id="GAX60910.1"/>
    </source>
</evidence>
<keyword evidence="4" id="KW-1185">Reference proteome</keyword>
<dbReference type="AlphaFoldDB" id="A0A286TYF7"/>
<dbReference type="RefSeq" id="WP_096894306.1">
    <property type="nucleotide sequence ID" value="NZ_BAOS01000015.1"/>
</dbReference>
<dbReference type="GO" id="GO:0015074">
    <property type="term" value="P:DNA integration"/>
    <property type="evidence" value="ECO:0007669"/>
    <property type="project" value="InterPro"/>
</dbReference>
<proteinExistence type="predicted"/>
<protein>
    <submittedName>
        <fullName evidence="3">Tyrosine recombinase xerC 2</fullName>
    </submittedName>
</protein>
<dbReference type="GO" id="GO:0003677">
    <property type="term" value="F:DNA binding"/>
    <property type="evidence" value="ECO:0007669"/>
    <property type="project" value="InterPro"/>
</dbReference>
<sequence length="196" mass="22584">MKEQMKASAYHLKPAEIKKLIVAAPNFRDRCIIKTLYWLGLRRSELVELDVRDIDYERKRVTVQRVTVRQGKGGKIRIVPIVDDEFVSDIKHLIGDRKSGAVFLSTHNKPLSNRALNYIVADVGEKAGIKPPQPKRKNINPHIFRHSIARFLKSKGFTAEWIQNFLGHQSYKTTMDMYGTIGIDEMQEIAERKLNN</sequence>
<evidence type="ECO:0000313" key="4">
    <source>
        <dbReference type="Proteomes" id="UP000218542"/>
    </source>
</evidence>
<dbReference type="InterPro" id="IPR002104">
    <property type="entry name" value="Integrase_catalytic"/>
</dbReference>
<organism evidence="3 4">
    <name type="scientific">Candidatus Scalindua japonica</name>
    <dbReference type="NCBI Taxonomy" id="1284222"/>
    <lineage>
        <taxon>Bacteria</taxon>
        <taxon>Pseudomonadati</taxon>
        <taxon>Planctomycetota</taxon>
        <taxon>Candidatus Brocadiia</taxon>
        <taxon>Candidatus Brocadiales</taxon>
        <taxon>Candidatus Scalinduaceae</taxon>
        <taxon>Candidatus Scalindua</taxon>
    </lineage>
</organism>
<dbReference type="GO" id="GO:0006310">
    <property type="term" value="P:DNA recombination"/>
    <property type="evidence" value="ECO:0007669"/>
    <property type="project" value="UniProtKB-KW"/>
</dbReference>
<dbReference type="InterPro" id="IPR013762">
    <property type="entry name" value="Integrase-like_cat_sf"/>
</dbReference>
<keyword evidence="1" id="KW-0233">DNA recombination</keyword>
<dbReference type="InterPro" id="IPR050090">
    <property type="entry name" value="Tyrosine_recombinase_XerCD"/>
</dbReference>
<dbReference type="SUPFAM" id="SSF56349">
    <property type="entry name" value="DNA breaking-rejoining enzymes"/>
    <property type="match status" value="1"/>
</dbReference>
<dbReference type="PANTHER" id="PTHR30349:SF64">
    <property type="entry name" value="PROPHAGE INTEGRASE INTD-RELATED"/>
    <property type="match status" value="1"/>
</dbReference>
<gene>
    <name evidence="3" type="ORF">SCALIN_C15_0051</name>
</gene>
<evidence type="ECO:0000259" key="2">
    <source>
        <dbReference type="PROSITE" id="PS51898"/>
    </source>
</evidence>